<reference evidence="8" key="2">
    <citation type="submission" date="2021-02" db="EMBL/GenBank/DDBJ databases">
        <authorList>
            <person name="Kimball J.A."/>
            <person name="Haas M.W."/>
            <person name="Macchietto M."/>
            <person name="Kono T."/>
            <person name="Duquette J."/>
            <person name="Shao M."/>
        </authorList>
    </citation>
    <scope>NUCLEOTIDE SEQUENCE</scope>
    <source>
        <tissue evidence="8">Fresh leaf tissue</tissue>
    </source>
</reference>
<evidence type="ECO:0000313" key="9">
    <source>
        <dbReference type="Proteomes" id="UP000729402"/>
    </source>
</evidence>
<evidence type="ECO:0000313" key="8">
    <source>
        <dbReference type="EMBL" id="KAG8043078.1"/>
    </source>
</evidence>
<organism evidence="8 9">
    <name type="scientific">Zizania palustris</name>
    <name type="common">Northern wild rice</name>
    <dbReference type="NCBI Taxonomy" id="103762"/>
    <lineage>
        <taxon>Eukaryota</taxon>
        <taxon>Viridiplantae</taxon>
        <taxon>Streptophyta</taxon>
        <taxon>Embryophyta</taxon>
        <taxon>Tracheophyta</taxon>
        <taxon>Spermatophyta</taxon>
        <taxon>Magnoliopsida</taxon>
        <taxon>Liliopsida</taxon>
        <taxon>Poales</taxon>
        <taxon>Poaceae</taxon>
        <taxon>BOP clade</taxon>
        <taxon>Oryzoideae</taxon>
        <taxon>Oryzeae</taxon>
        <taxon>Zizaniinae</taxon>
        <taxon>Zizania</taxon>
    </lineage>
</organism>
<keyword evidence="5 7" id="KW-0472">Membrane</keyword>
<sequence length="806" mass="87876">MEAAAMAFASAVAAETRIHYLPVRPASLYFPVRVVLTKVFKKCVKLPVLAHHLIKYCGLLSWLSSVISSHGEGLDSVKDAYSSTVIGSAPELRLLLCPGNKLKVCSPELLLIVALITISLQIHSSLRFHFPHGGERQPAQPTARPRGGWEQSLTSADDMALVPKGEPGACKDGALNLPWSEMFRSAALRMPRQEEEEEAPPTKMPPTKEKAAAAGADIGGLSLEPDARLALYIAMAHAGLATALLVLYGLYRLLADFLRPLQWALLCSIPLRETQRALVAFWEPPLRAGISAAVLALPLAALQSCGATLADARAAILRRPMPRSPSFLRLLRWLASFFLFLLLLERLGTTTALILLAFSLAFFTASPKPYAFLSRAATSRIAGRTPSSRGLLLTGGILRHLKTLVAVGLMLGMILGFLSGSVFFSYKIGLEGKDAVMSLKSHVENGNYSEKIGIKKWLDDNDIPGLVDQYSGKLYDTVWEQIDQLAVQYNLTDFTSGFRHFLISQSVGPSDAKGEALITSGPHPYSMKLQAIVVHVKNREWVEIYRELDPFFRELLITREDLVVKAKELALQGTEIAKRLLSSGTSVLGGSANLMLSIALHIVSGAVEVLNFVSQLMVFLWVLYYLITVEGGGATEQVIDLLPLSKQVKDRCVEVIDHAISSVLLATAKIAIFQGCLTWLLFKFFKVHFVYASTVLAIISAFLPILPPWFSSIFAAGELLMEGRYLLAIVVTVVHLIIMDYGTTVIQEDIPGYNGYLTGLSIIGGMALFPNALEGAILGPLIMTVVMALKNLYTEFVLADSEETSS</sequence>
<feature type="transmembrane region" description="Helical" evidence="7">
    <location>
        <begin position="229"/>
        <end position="251"/>
    </location>
</feature>
<dbReference type="PANTHER" id="PTHR21716">
    <property type="entry name" value="TRANSMEMBRANE PROTEIN"/>
    <property type="match status" value="1"/>
</dbReference>
<feature type="transmembrane region" description="Helical" evidence="7">
    <location>
        <begin position="689"/>
        <end position="711"/>
    </location>
</feature>
<evidence type="ECO:0000256" key="3">
    <source>
        <dbReference type="ARBA" id="ARBA00022692"/>
    </source>
</evidence>
<feature type="transmembrane region" description="Helical" evidence="7">
    <location>
        <begin position="403"/>
        <end position="424"/>
    </location>
</feature>
<evidence type="ECO:0000256" key="5">
    <source>
        <dbReference type="ARBA" id="ARBA00023136"/>
    </source>
</evidence>
<dbReference type="InterPro" id="IPR002549">
    <property type="entry name" value="AI-2E-like"/>
</dbReference>
<dbReference type="Proteomes" id="UP000729402">
    <property type="component" value="Unassembled WGS sequence"/>
</dbReference>
<dbReference type="PANTHER" id="PTHR21716:SF72">
    <property type="entry name" value="TRANSMEMBRANE PROTEIN C9ORF5 PROTEIN"/>
    <property type="match status" value="1"/>
</dbReference>
<evidence type="ECO:0000256" key="1">
    <source>
        <dbReference type="ARBA" id="ARBA00004141"/>
    </source>
</evidence>
<dbReference type="OrthoDB" id="5970161at2759"/>
<keyword evidence="4 7" id="KW-1133">Transmembrane helix</keyword>
<comment type="subcellular location">
    <subcellularLocation>
        <location evidence="1">Membrane</location>
        <topology evidence="1">Multi-pass membrane protein</topology>
    </subcellularLocation>
</comment>
<accession>A0A8J5QZ97</accession>
<evidence type="ECO:0000256" key="6">
    <source>
        <dbReference type="SAM" id="MobiDB-lite"/>
    </source>
</evidence>
<comment type="caution">
    <text evidence="8">The sequence shown here is derived from an EMBL/GenBank/DDBJ whole genome shotgun (WGS) entry which is preliminary data.</text>
</comment>
<keyword evidence="9" id="KW-1185">Reference proteome</keyword>
<gene>
    <name evidence="8" type="ORF">GUJ93_ZPchr0272g29195</name>
</gene>
<keyword evidence="3 7" id="KW-0812">Transmembrane</keyword>
<feature type="region of interest" description="Disordered" evidence="6">
    <location>
        <begin position="190"/>
        <end position="211"/>
    </location>
</feature>
<protein>
    <recommendedName>
        <fullName evidence="10">Transmembrane protein 245</fullName>
    </recommendedName>
</protein>
<dbReference type="AlphaFoldDB" id="A0A8J5QZ97"/>
<dbReference type="GO" id="GO:0016020">
    <property type="term" value="C:membrane"/>
    <property type="evidence" value="ECO:0007669"/>
    <property type="project" value="UniProtKB-SubCell"/>
</dbReference>
<feature type="transmembrane region" description="Helical" evidence="7">
    <location>
        <begin position="775"/>
        <end position="793"/>
    </location>
</feature>
<evidence type="ECO:0000256" key="4">
    <source>
        <dbReference type="ARBA" id="ARBA00022989"/>
    </source>
</evidence>
<feature type="transmembrane region" description="Helical" evidence="7">
    <location>
        <begin position="659"/>
        <end position="682"/>
    </location>
</feature>
<feature type="transmembrane region" description="Helical" evidence="7">
    <location>
        <begin position="723"/>
        <end position="741"/>
    </location>
</feature>
<proteinExistence type="inferred from homology"/>
<feature type="transmembrane region" description="Helical" evidence="7">
    <location>
        <begin position="330"/>
        <end position="363"/>
    </location>
</feature>
<evidence type="ECO:0000256" key="2">
    <source>
        <dbReference type="ARBA" id="ARBA00009773"/>
    </source>
</evidence>
<dbReference type="EMBL" id="JAAALK010001274">
    <property type="protein sequence ID" value="KAG8043078.1"/>
    <property type="molecule type" value="Genomic_DNA"/>
</dbReference>
<reference evidence="8" key="1">
    <citation type="journal article" date="2021" name="bioRxiv">
        <title>Whole Genome Assembly and Annotation of Northern Wild Rice, Zizania palustris L., Supports a Whole Genome Duplication in the Zizania Genus.</title>
        <authorList>
            <person name="Haas M."/>
            <person name="Kono T."/>
            <person name="Macchietto M."/>
            <person name="Millas R."/>
            <person name="McGilp L."/>
            <person name="Shao M."/>
            <person name="Duquette J."/>
            <person name="Hirsch C.N."/>
            <person name="Kimball J."/>
        </authorList>
    </citation>
    <scope>NUCLEOTIDE SEQUENCE</scope>
    <source>
        <tissue evidence="8">Fresh leaf tissue</tissue>
    </source>
</reference>
<comment type="similarity">
    <text evidence="2">Belongs to the autoinducer-2 exporter (AI-2E) (TC 2.A.86) family.</text>
</comment>
<dbReference type="Pfam" id="PF01594">
    <property type="entry name" value="AI-2E_transport"/>
    <property type="match status" value="1"/>
</dbReference>
<evidence type="ECO:0000256" key="7">
    <source>
        <dbReference type="SAM" id="Phobius"/>
    </source>
</evidence>
<evidence type="ECO:0008006" key="10">
    <source>
        <dbReference type="Google" id="ProtNLM"/>
    </source>
</evidence>
<name>A0A8J5QZ97_ZIZPA</name>